<dbReference type="Gene3D" id="3.40.30.10">
    <property type="entry name" value="Glutaredoxin"/>
    <property type="match status" value="1"/>
</dbReference>
<evidence type="ECO:0000313" key="4">
    <source>
        <dbReference type="Proteomes" id="UP001597459"/>
    </source>
</evidence>
<evidence type="ECO:0000256" key="1">
    <source>
        <dbReference type="SAM" id="Phobius"/>
    </source>
</evidence>
<dbReference type="Proteomes" id="UP001597459">
    <property type="component" value="Unassembled WGS sequence"/>
</dbReference>
<dbReference type="InterPro" id="IPR036249">
    <property type="entry name" value="Thioredoxin-like_sf"/>
</dbReference>
<keyword evidence="1" id="KW-0472">Membrane</keyword>
<evidence type="ECO:0000259" key="2">
    <source>
        <dbReference type="PROSITE" id="PS51352"/>
    </source>
</evidence>
<feature type="transmembrane region" description="Helical" evidence="1">
    <location>
        <begin position="6"/>
        <end position="26"/>
    </location>
</feature>
<organism evidence="3 4">
    <name type="scientific">Aquimarina hainanensis</name>
    <dbReference type="NCBI Taxonomy" id="1578017"/>
    <lineage>
        <taxon>Bacteria</taxon>
        <taxon>Pseudomonadati</taxon>
        <taxon>Bacteroidota</taxon>
        <taxon>Flavobacteriia</taxon>
        <taxon>Flavobacteriales</taxon>
        <taxon>Flavobacteriaceae</taxon>
        <taxon>Aquimarina</taxon>
    </lineage>
</organism>
<reference evidence="4" key="1">
    <citation type="journal article" date="2019" name="Int. J. Syst. Evol. Microbiol.">
        <title>The Global Catalogue of Microorganisms (GCM) 10K type strain sequencing project: providing services to taxonomists for standard genome sequencing and annotation.</title>
        <authorList>
            <consortium name="The Broad Institute Genomics Platform"/>
            <consortium name="The Broad Institute Genome Sequencing Center for Infectious Disease"/>
            <person name="Wu L."/>
            <person name="Ma J."/>
        </authorList>
    </citation>
    <scope>NUCLEOTIDE SEQUENCE [LARGE SCALE GENOMIC DNA]</scope>
    <source>
        <strain evidence="4">KCTC 42423</strain>
    </source>
</reference>
<keyword evidence="4" id="KW-1185">Reference proteome</keyword>
<dbReference type="InterPro" id="IPR013766">
    <property type="entry name" value="Thioredoxin_domain"/>
</dbReference>
<dbReference type="Pfam" id="PF00578">
    <property type="entry name" value="AhpC-TSA"/>
    <property type="match status" value="1"/>
</dbReference>
<dbReference type="InterPro" id="IPR000866">
    <property type="entry name" value="AhpC/TSA"/>
</dbReference>
<evidence type="ECO:0000313" key="3">
    <source>
        <dbReference type="EMBL" id="MFD2592466.1"/>
    </source>
</evidence>
<dbReference type="PANTHER" id="PTHR42852">
    <property type="entry name" value="THIOL:DISULFIDE INTERCHANGE PROTEIN DSBE"/>
    <property type="match status" value="1"/>
</dbReference>
<name>A0ABW5NB39_9FLAO</name>
<dbReference type="SUPFAM" id="SSF52833">
    <property type="entry name" value="Thioredoxin-like"/>
    <property type="match status" value="1"/>
</dbReference>
<dbReference type="CDD" id="cd02966">
    <property type="entry name" value="TlpA_like_family"/>
    <property type="match status" value="1"/>
</dbReference>
<comment type="caution">
    <text evidence="3">The sequence shown here is derived from an EMBL/GenBank/DDBJ whole genome shotgun (WGS) entry which is preliminary data.</text>
</comment>
<accession>A0ABW5NB39</accession>
<dbReference type="InterPro" id="IPR050553">
    <property type="entry name" value="Thioredoxin_ResA/DsbE_sf"/>
</dbReference>
<keyword evidence="1" id="KW-0812">Transmembrane</keyword>
<dbReference type="PANTHER" id="PTHR42852:SF17">
    <property type="entry name" value="THIOREDOXIN-LIKE PROTEIN HI_1115"/>
    <property type="match status" value="1"/>
</dbReference>
<gene>
    <name evidence="3" type="ORF">ACFSTE_16620</name>
</gene>
<sequence>MNKKSFWIGFTVGGFLFVLTVIVLYFKFVTQPDISLNQVEVSNLNGTKVELNEYLGKPLVVNYWATWCVPCIKEFSYFEEVKKQVGENVNFIMISDESLAKITKFSESKPYNFKYLKSIKKLSEYGINTRPTTYFYNAQGKLITKHTSNLDSESLKKIIKKIE</sequence>
<keyword evidence="1" id="KW-1133">Transmembrane helix</keyword>
<dbReference type="RefSeq" id="WP_378254491.1">
    <property type="nucleotide sequence ID" value="NZ_JBHSJV010000001.1"/>
</dbReference>
<protein>
    <submittedName>
        <fullName evidence="3">TlpA family protein disulfide reductase</fullName>
    </submittedName>
</protein>
<proteinExistence type="predicted"/>
<dbReference type="EMBL" id="JBHULX010000039">
    <property type="protein sequence ID" value="MFD2592466.1"/>
    <property type="molecule type" value="Genomic_DNA"/>
</dbReference>
<feature type="domain" description="Thioredoxin" evidence="2">
    <location>
        <begin position="30"/>
        <end position="163"/>
    </location>
</feature>
<dbReference type="PROSITE" id="PS51352">
    <property type="entry name" value="THIOREDOXIN_2"/>
    <property type="match status" value="1"/>
</dbReference>